<accession>A0A2V1IW34</accession>
<sequence>MILQVLIAAYGRDGIIRAASLDLPATDGVGYIIGWQRAGCVMDIPPQLRRPDIDVIATDTIGLAANRNILLDHASAPYLKFSDDDVTLTEQDLTDLIKAFDNYPDADILLTRFGSPTRTPSAPANTFVIQDAPRGYWPSAIEINIRRSKVALRFDTRFGLNSSRYPYGEDDIYIVDAIRSGLTVRYVPVMVGRHEHLSSGERIHPLDRKFLATKTAVLRRLHPFSWPLRIMAHIIRSLKDQFTGRRP</sequence>
<dbReference type="Proteomes" id="UP000244925">
    <property type="component" value="Unassembled WGS sequence"/>
</dbReference>
<evidence type="ECO:0000313" key="2">
    <source>
        <dbReference type="EMBL" id="PWB09106.1"/>
    </source>
</evidence>
<dbReference type="InterPro" id="IPR001173">
    <property type="entry name" value="Glyco_trans_2-like"/>
</dbReference>
<dbReference type="AlphaFoldDB" id="A0A2V1IW34"/>
<name>A0A2V1IW34_9BACT</name>
<evidence type="ECO:0000259" key="1">
    <source>
        <dbReference type="Pfam" id="PF00535"/>
    </source>
</evidence>
<protein>
    <recommendedName>
        <fullName evidence="1">Glycosyltransferase 2-like domain-containing protein</fullName>
    </recommendedName>
</protein>
<dbReference type="EMBL" id="PUBV01000003">
    <property type="protein sequence ID" value="PWB09106.1"/>
    <property type="molecule type" value="Genomic_DNA"/>
</dbReference>
<evidence type="ECO:0000313" key="3">
    <source>
        <dbReference type="Proteomes" id="UP000244925"/>
    </source>
</evidence>
<dbReference type="GeneID" id="93423375"/>
<feature type="domain" description="Glycosyltransferase 2-like" evidence="1">
    <location>
        <begin position="51"/>
        <end position="124"/>
    </location>
</feature>
<dbReference type="InterPro" id="IPR029044">
    <property type="entry name" value="Nucleotide-diphossugar_trans"/>
</dbReference>
<dbReference type="RefSeq" id="WP_107035127.1">
    <property type="nucleotide sequence ID" value="NZ_CAOLHR010000001.1"/>
</dbReference>
<organism evidence="2 3">
    <name type="scientific">Paramuribaculum intestinale</name>
    <dbReference type="NCBI Taxonomy" id="2094151"/>
    <lineage>
        <taxon>Bacteria</taxon>
        <taxon>Pseudomonadati</taxon>
        <taxon>Bacteroidota</taxon>
        <taxon>Bacteroidia</taxon>
        <taxon>Bacteroidales</taxon>
        <taxon>Muribaculaceae</taxon>
        <taxon>Paramuribaculum</taxon>
    </lineage>
</organism>
<dbReference type="Pfam" id="PF00535">
    <property type="entry name" value="Glycos_transf_2"/>
    <property type="match status" value="1"/>
</dbReference>
<keyword evidence="3" id="KW-1185">Reference proteome</keyword>
<gene>
    <name evidence="2" type="ORF">C5O25_02355</name>
</gene>
<dbReference type="SUPFAM" id="SSF53448">
    <property type="entry name" value="Nucleotide-diphospho-sugar transferases"/>
    <property type="match status" value="1"/>
</dbReference>
<proteinExistence type="predicted"/>
<dbReference type="Gene3D" id="3.90.550.10">
    <property type="entry name" value="Spore Coat Polysaccharide Biosynthesis Protein SpsA, Chain A"/>
    <property type="match status" value="1"/>
</dbReference>
<reference evidence="3" key="1">
    <citation type="submission" date="2018-02" db="EMBL/GenBank/DDBJ databases">
        <authorList>
            <person name="Clavel T."/>
            <person name="Strowig T."/>
        </authorList>
    </citation>
    <scope>NUCLEOTIDE SEQUENCE [LARGE SCALE GENOMIC DNA]</scope>
    <source>
        <strain evidence="3">DSM 100764</strain>
    </source>
</reference>
<comment type="caution">
    <text evidence="2">The sequence shown here is derived from an EMBL/GenBank/DDBJ whole genome shotgun (WGS) entry which is preliminary data.</text>
</comment>